<proteinExistence type="predicted"/>
<evidence type="ECO:0000256" key="1">
    <source>
        <dbReference type="SAM" id="Phobius"/>
    </source>
</evidence>
<evidence type="ECO:0000313" key="3">
    <source>
        <dbReference type="Proteomes" id="UP000184518"/>
    </source>
</evidence>
<dbReference type="OrthoDB" id="9815897at2"/>
<name>A0A1M5EUT4_9FLAO</name>
<protein>
    <recommendedName>
        <fullName evidence="4">DUF2752 domain-containing protein</fullName>
    </recommendedName>
</protein>
<keyword evidence="1" id="KW-1133">Transmembrane helix</keyword>
<dbReference type="InterPro" id="IPR021215">
    <property type="entry name" value="DUF2752"/>
</dbReference>
<feature type="transmembrane region" description="Helical" evidence="1">
    <location>
        <begin position="40"/>
        <end position="59"/>
    </location>
</feature>
<dbReference type="AlphaFoldDB" id="A0A1M5EUT4"/>
<keyword evidence="3" id="KW-1185">Reference proteome</keyword>
<evidence type="ECO:0008006" key="4">
    <source>
        <dbReference type="Google" id="ProtNLM"/>
    </source>
</evidence>
<dbReference type="STRING" id="1416778.SAMN05443633_10765"/>
<keyword evidence="1" id="KW-0812">Transmembrane</keyword>
<dbReference type="RefSeq" id="WP_072958810.1">
    <property type="nucleotide sequence ID" value="NZ_FQUT01000007.1"/>
</dbReference>
<dbReference type="Proteomes" id="UP000184518">
    <property type="component" value="Unassembled WGS sequence"/>
</dbReference>
<dbReference type="Pfam" id="PF10825">
    <property type="entry name" value="DUF2752"/>
    <property type="match status" value="1"/>
</dbReference>
<organism evidence="2 3">
    <name type="scientific">Chryseobacterium arachidis</name>
    <dbReference type="NCBI Taxonomy" id="1416778"/>
    <lineage>
        <taxon>Bacteria</taxon>
        <taxon>Pseudomonadati</taxon>
        <taxon>Bacteroidota</taxon>
        <taxon>Flavobacteriia</taxon>
        <taxon>Flavobacteriales</taxon>
        <taxon>Weeksellaceae</taxon>
        <taxon>Chryseobacterium group</taxon>
        <taxon>Chryseobacterium</taxon>
    </lineage>
</organism>
<reference evidence="3" key="1">
    <citation type="submission" date="2016-11" db="EMBL/GenBank/DDBJ databases">
        <authorList>
            <person name="Varghese N."/>
            <person name="Submissions S."/>
        </authorList>
    </citation>
    <scope>NUCLEOTIDE SEQUENCE [LARGE SCALE GENOMIC DNA]</scope>
    <source>
        <strain evidence="3">DSM 27619</strain>
    </source>
</reference>
<sequence>MSIEDFMLPCPIKKAFGVECLGCGGQRAAVMVFKGQFLEAFHLFPAVYTILLFFGILILNMVDKKRSYGNVLLALAGINLMIMVISYCYKHQILNS</sequence>
<feature type="transmembrane region" description="Helical" evidence="1">
    <location>
        <begin position="71"/>
        <end position="89"/>
    </location>
</feature>
<evidence type="ECO:0000313" key="2">
    <source>
        <dbReference type="EMBL" id="SHF82906.1"/>
    </source>
</evidence>
<accession>A0A1M5EUT4</accession>
<keyword evidence="1" id="KW-0472">Membrane</keyword>
<dbReference type="EMBL" id="FQUT01000007">
    <property type="protein sequence ID" value="SHF82906.1"/>
    <property type="molecule type" value="Genomic_DNA"/>
</dbReference>
<gene>
    <name evidence="2" type="ORF">SAMN05443633_10765</name>
</gene>